<proteinExistence type="predicted"/>
<keyword evidence="1" id="KW-0472">Membrane</keyword>
<gene>
    <name evidence="2" type="ORF">DD924_17310</name>
</gene>
<dbReference type="EMBL" id="QEIV01002010">
    <property type="protein sequence ID" value="PWZ94502.1"/>
    <property type="molecule type" value="Genomic_DNA"/>
</dbReference>
<dbReference type="PANTHER" id="PTHR38454:SF1">
    <property type="entry name" value="INTEGRAL MEMBRANE PROTEIN"/>
    <property type="match status" value="1"/>
</dbReference>
<keyword evidence="1" id="KW-0812">Transmembrane</keyword>
<evidence type="ECO:0000313" key="3">
    <source>
        <dbReference type="Proteomes" id="UP000246351"/>
    </source>
</evidence>
<dbReference type="Pfam" id="PF09586">
    <property type="entry name" value="YfhO"/>
    <property type="match status" value="1"/>
</dbReference>
<comment type="caution">
    <text evidence="2">The sequence shown here is derived from an EMBL/GenBank/DDBJ whole genome shotgun (WGS) entry which is preliminary data.</text>
</comment>
<keyword evidence="1" id="KW-1133">Transmembrane helix</keyword>
<protein>
    <submittedName>
        <fullName evidence="2">Uncharacterized protein</fullName>
    </submittedName>
</protein>
<name>A0A317Z5I8_STAPS</name>
<dbReference type="InterPro" id="IPR018580">
    <property type="entry name" value="Uncharacterised_YfhO"/>
</dbReference>
<dbReference type="STRING" id="937773.SPSINT_0968"/>
<sequence length="183" mass="21103">FTDLSYYFSTNFIFILTAGITWLLSITHLVDSKDMMYWFIQAWVVSILKCTGVMIGTYCYARQLKLQHVSSVVFAVLFAMSPLYFRFTVYWPFFSDVFILLPLLLLSIERFLKSGQLGLFIIMTAFSFANNFYFAYYQVLMGLIYYSLRMFHAHPDDQKRGMKTVLPLGVAAVLGVGSSKKSK</sequence>
<dbReference type="Proteomes" id="UP000246351">
    <property type="component" value="Unassembled WGS sequence"/>
</dbReference>
<dbReference type="AlphaFoldDB" id="A0A317Z5I8"/>
<evidence type="ECO:0000313" key="2">
    <source>
        <dbReference type="EMBL" id="PWZ94502.1"/>
    </source>
</evidence>
<accession>A0A317Z5I8</accession>
<evidence type="ECO:0000256" key="1">
    <source>
        <dbReference type="SAM" id="Phobius"/>
    </source>
</evidence>
<feature type="transmembrane region" description="Helical" evidence="1">
    <location>
        <begin position="120"/>
        <end position="148"/>
    </location>
</feature>
<feature type="non-terminal residue" evidence="2">
    <location>
        <position position="183"/>
    </location>
</feature>
<feature type="transmembrane region" description="Helical" evidence="1">
    <location>
        <begin position="68"/>
        <end position="85"/>
    </location>
</feature>
<feature type="transmembrane region" description="Helical" evidence="1">
    <location>
        <begin position="12"/>
        <end position="30"/>
    </location>
</feature>
<feature type="transmembrane region" description="Helical" evidence="1">
    <location>
        <begin position="36"/>
        <end position="61"/>
    </location>
</feature>
<dbReference type="PANTHER" id="PTHR38454">
    <property type="entry name" value="INTEGRAL MEMBRANE PROTEIN-RELATED"/>
    <property type="match status" value="1"/>
</dbReference>
<reference evidence="2 3" key="1">
    <citation type="journal article" date="2018" name="Vet. Microbiol.">
        <title>Clonal diversity and geographic distribution of methicillin-resistant Staphylococcus pseudintermedius from Australian animals: Discovery of novel sequence types.</title>
        <authorList>
            <person name="Worthing K.A."/>
            <person name="Abraham S."/>
            <person name="Coombs G.W."/>
            <person name="Pang S."/>
            <person name="Saputra S."/>
            <person name="Jordan D."/>
            <person name="Trott D.J."/>
            <person name="Norris J.M."/>
        </authorList>
    </citation>
    <scope>NUCLEOTIDE SEQUENCE [LARGE SCALE GENOMIC DNA]</scope>
    <source>
        <strain evidence="2 3">ST71 3</strain>
    </source>
</reference>
<feature type="non-terminal residue" evidence="2">
    <location>
        <position position="1"/>
    </location>
</feature>
<organism evidence="2 3">
    <name type="scientific">Staphylococcus pseudintermedius</name>
    <dbReference type="NCBI Taxonomy" id="283734"/>
    <lineage>
        <taxon>Bacteria</taxon>
        <taxon>Bacillati</taxon>
        <taxon>Bacillota</taxon>
        <taxon>Bacilli</taxon>
        <taxon>Bacillales</taxon>
        <taxon>Staphylococcaceae</taxon>
        <taxon>Staphylococcus</taxon>
        <taxon>Staphylococcus intermedius group</taxon>
    </lineage>
</organism>